<comment type="caution">
    <text evidence="6">The sequence shown here is derived from an EMBL/GenBank/DDBJ whole genome shotgun (WGS) entry which is preliminary data.</text>
</comment>
<dbReference type="Gene3D" id="1.10.510.10">
    <property type="entry name" value="Transferase(Phosphotransferase) domain 1"/>
    <property type="match status" value="1"/>
</dbReference>
<feature type="non-terminal residue" evidence="6">
    <location>
        <position position="351"/>
    </location>
</feature>
<dbReference type="PANTHER" id="PTHR24347">
    <property type="entry name" value="SERINE/THREONINE-PROTEIN KINASE"/>
    <property type="match status" value="1"/>
</dbReference>
<proteinExistence type="inferred from homology"/>
<dbReference type="InterPro" id="IPR008271">
    <property type="entry name" value="Ser/Thr_kinase_AS"/>
</dbReference>
<dbReference type="SUPFAM" id="SSF56112">
    <property type="entry name" value="Protein kinase-like (PK-like)"/>
    <property type="match status" value="1"/>
</dbReference>
<keyword evidence="4" id="KW-0418">Kinase</keyword>
<evidence type="ECO:0000313" key="6">
    <source>
        <dbReference type="EMBL" id="GMI35426.1"/>
    </source>
</evidence>
<protein>
    <recommendedName>
        <fullName evidence="5">Protein kinase domain-containing protein</fullName>
    </recommendedName>
</protein>
<dbReference type="CDD" id="cd05117">
    <property type="entry name" value="STKc_CAMK"/>
    <property type="match status" value="1"/>
</dbReference>
<dbReference type="InterPro" id="IPR017441">
    <property type="entry name" value="Protein_kinase_ATP_BS"/>
</dbReference>
<accession>A0ABQ6MYW6</accession>
<evidence type="ECO:0000256" key="3">
    <source>
        <dbReference type="PROSITE-ProRule" id="PRU10141"/>
    </source>
</evidence>
<dbReference type="PROSITE" id="PS50011">
    <property type="entry name" value="PROTEIN_KINASE_DOM"/>
    <property type="match status" value="1"/>
</dbReference>
<dbReference type="PROSITE" id="PS00108">
    <property type="entry name" value="PROTEIN_KINASE_ST"/>
    <property type="match status" value="1"/>
</dbReference>
<sequence>MLQAAKGLFYRKDECEKYYKLGKTLGQGSFATVKLATMKKDGSKWAIKVIKKQSLSAEDDKQLQSEVQVLETVHHENIVKLNETFDTTQNLYMVMEVCAGGELFDRIVEKDHYSEEQARDALKQIATALHYCHTHEEGPIVHRDLKPENLLYSDHTEEATLKLADFGLAKLLDAETMLHTQCGTPGYVAPEIVKNDPYGTQVDIWSLGVIAYILLCGFPPFYDDNNQKLFKSIKQGKYEYPSPFWDDVSDVARDFIDKLLVLDPEKRYTAEQALKHPFITGAQPSTRALPHFNKCMINYNARRKFRAGIMSLQAISAMKGFTAAGAGAAKKPGLDLKGLMAKKKEGEGGGG</sequence>
<keyword evidence="2 3" id="KW-0067">ATP-binding</keyword>
<dbReference type="Pfam" id="PF00069">
    <property type="entry name" value="Pkinase"/>
    <property type="match status" value="1"/>
</dbReference>
<evidence type="ECO:0000256" key="4">
    <source>
        <dbReference type="RuleBase" id="RU000304"/>
    </source>
</evidence>
<dbReference type="InterPro" id="IPR000719">
    <property type="entry name" value="Prot_kinase_dom"/>
</dbReference>
<keyword evidence="4" id="KW-0808">Transferase</keyword>
<keyword evidence="1 3" id="KW-0547">Nucleotide-binding</keyword>
<feature type="binding site" evidence="3">
    <location>
        <position position="52"/>
    </location>
    <ligand>
        <name>ATP</name>
        <dbReference type="ChEBI" id="CHEBI:30616"/>
    </ligand>
</feature>
<organism evidence="6 7">
    <name type="scientific">Tetraparma gracilis</name>
    <dbReference type="NCBI Taxonomy" id="2962635"/>
    <lineage>
        <taxon>Eukaryota</taxon>
        <taxon>Sar</taxon>
        <taxon>Stramenopiles</taxon>
        <taxon>Ochrophyta</taxon>
        <taxon>Bolidophyceae</taxon>
        <taxon>Parmales</taxon>
        <taxon>Triparmaceae</taxon>
        <taxon>Tetraparma</taxon>
    </lineage>
</organism>
<comment type="similarity">
    <text evidence="4">Belongs to the protein kinase superfamily.</text>
</comment>
<reference evidence="6 7" key="1">
    <citation type="journal article" date="2023" name="Commun. Biol.">
        <title>Genome analysis of Parmales, the sister group of diatoms, reveals the evolutionary specialization of diatoms from phago-mixotrophs to photoautotrophs.</title>
        <authorList>
            <person name="Ban H."/>
            <person name="Sato S."/>
            <person name="Yoshikawa S."/>
            <person name="Yamada K."/>
            <person name="Nakamura Y."/>
            <person name="Ichinomiya M."/>
            <person name="Sato N."/>
            <person name="Blanc-Mathieu R."/>
            <person name="Endo H."/>
            <person name="Kuwata A."/>
            <person name="Ogata H."/>
        </authorList>
    </citation>
    <scope>NUCLEOTIDE SEQUENCE [LARGE SCALE GENOMIC DNA]</scope>
</reference>
<evidence type="ECO:0000256" key="2">
    <source>
        <dbReference type="ARBA" id="ARBA00022840"/>
    </source>
</evidence>
<evidence type="ECO:0000259" key="5">
    <source>
        <dbReference type="PROSITE" id="PS50011"/>
    </source>
</evidence>
<dbReference type="SMART" id="SM00220">
    <property type="entry name" value="S_TKc"/>
    <property type="match status" value="1"/>
</dbReference>
<keyword evidence="4" id="KW-0723">Serine/threonine-protein kinase</keyword>
<keyword evidence="7" id="KW-1185">Reference proteome</keyword>
<feature type="domain" description="Protein kinase" evidence="5">
    <location>
        <begin position="19"/>
        <end position="279"/>
    </location>
</feature>
<evidence type="ECO:0000256" key="1">
    <source>
        <dbReference type="ARBA" id="ARBA00022741"/>
    </source>
</evidence>
<dbReference type="PROSITE" id="PS00107">
    <property type="entry name" value="PROTEIN_KINASE_ATP"/>
    <property type="match status" value="1"/>
</dbReference>
<dbReference type="InterPro" id="IPR011009">
    <property type="entry name" value="Kinase-like_dom_sf"/>
</dbReference>
<dbReference type="EMBL" id="BRYB01003368">
    <property type="protein sequence ID" value="GMI35426.1"/>
    <property type="molecule type" value="Genomic_DNA"/>
</dbReference>
<name>A0ABQ6MYW6_9STRA</name>
<evidence type="ECO:0000313" key="7">
    <source>
        <dbReference type="Proteomes" id="UP001165060"/>
    </source>
</evidence>
<gene>
    <name evidence="6" type="ORF">TeGR_g7524</name>
</gene>
<dbReference type="Proteomes" id="UP001165060">
    <property type="component" value="Unassembled WGS sequence"/>
</dbReference>